<protein>
    <recommendedName>
        <fullName evidence="3">Lipoprotein</fullName>
    </recommendedName>
</protein>
<comment type="caution">
    <text evidence="1">The sequence shown here is derived from an EMBL/GenBank/DDBJ whole genome shotgun (WGS) entry which is preliminary data.</text>
</comment>
<keyword evidence="2" id="KW-1185">Reference proteome</keyword>
<proteinExistence type="predicted"/>
<dbReference type="Proteomes" id="UP001623592">
    <property type="component" value="Unassembled WGS sequence"/>
</dbReference>
<gene>
    <name evidence="1" type="ORF">ACJDT4_06035</name>
</gene>
<dbReference type="RefSeq" id="WP_406786643.1">
    <property type="nucleotide sequence ID" value="NZ_JBJIAA010000004.1"/>
</dbReference>
<accession>A0ABW8TCR7</accession>
<dbReference type="EMBL" id="JBJIAA010000004">
    <property type="protein sequence ID" value="MFL0249977.1"/>
    <property type="molecule type" value="Genomic_DNA"/>
</dbReference>
<sequence>MKKYITIAVIAVLFIGGLCYYKFASDFSYLGTTKANVTSTESSGSAFTFTGEKGKKIKVFCNSSVKKGNLKIVLTNLNGKVIKKFKTNENYCEQVSLKDNGKYELSVAYDNFVGNFNVKCR</sequence>
<reference evidence="1 2" key="1">
    <citation type="submission" date="2024-11" db="EMBL/GenBank/DDBJ databases">
        <authorList>
            <person name="Heng Y.C."/>
            <person name="Lim A.C.H."/>
            <person name="Lee J.K.Y."/>
            <person name="Kittelmann S."/>
        </authorList>
    </citation>
    <scope>NUCLEOTIDE SEQUENCE [LARGE SCALE GENOMIC DNA]</scope>
    <source>
        <strain evidence="1 2">WILCCON 0114</strain>
    </source>
</reference>
<evidence type="ECO:0000313" key="1">
    <source>
        <dbReference type="EMBL" id="MFL0249977.1"/>
    </source>
</evidence>
<evidence type="ECO:0000313" key="2">
    <source>
        <dbReference type="Proteomes" id="UP001623592"/>
    </source>
</evidence>
<evidence type="ECO:0008006" key="3">
    <source>
        <dbReference type="Google" id="ProtNLM"/>
    </source>
</evidence>
<name>A0ABW8TCR7_9CLOT</name>
<organism evidence="1 2">
    <name type="scientific">Clostridium neuense</name>
    <dbReference type="NCBI Taxonomy" id="1728934"/>
    <lineage>
        <taxon>Bacteria</taxon>
        <taxon>Bacillati</taxon>
        <taxon>Bacillota</taxon>
        <taxon>Clostridia</taxon>
        <taxon>Eubacteriales</taxon>
        <taxon>Clostridiaceae</taxon>
        <taxon>Clostridium</taxon>
    </lineage>
</organism>